<protein>
    <submittedName>
        <fullName evidence="1">Uncharacterized protein</fullName>
    </submittedName>
</protein>
<comment type="caution">
    <text evidence="1">The sequence shown here is derived from an EMBL/GenBank/DDBJ whole genome shotgun (WGS) entry which is preliminary data.</text>
</comment>
<sequence>MGHTSLGVSSVVSPMGSLQWCLHGLDGDVVAGKSMVQIRSFSSGIILERNQRAQQIHVTRSDVTAIFMVFKDSVKKQIESDMELLHLFHHALQVHIIKGRDEVVDVEFADQYIQKTMK</sequence>
<keyword evidence="2" id="KW-1185">Reference proteome</keyword>
<dbReference type="EMBL" id="CM042049">
    <property type="protein sequence ID" value="KAI3748651.1"/>
    <property type="molecule type" value="Genomic_DNA"/>
</dbReference>
<accession>A0ACB9DQB0</accession>
<reference evidence="2" key="1">
    <citation type="journal article" date="2022" name="Mol. Ecol. Resour.">
        <title>The genomes of chicory, endive, great burdock and yacon provide insights into Asteraceae palaeo-polyploidization history and plant inulin production.</title>
        <authorList>
            <person name="Fan W."/>
            <person name="Wang S."/>
            <person name="Wang H."/>
            <person name="Wang A."/>
            <person name="Jiang F."/>
            <person name="Liu H."/>
            <person name="Zhao H."/>
            <person name="Xu D."/>
            <person name="Zhang Y."/>
        </authorList>
    </citation>
    <scope>NUCLEOTIDE SEQUENCE [LARGE SCALE GENOMIC DNA]</scope>
    <source>
        <strain evidence="2">cv. Niubang</strain>
    </source>
</reference>
<evidence type="ECO:0000313" key="1">
    <source>
        <dbReference type="EMBL" id="KAI3748651.1"/>
    </source>
</evidence>
<organism evidence="1 2">
    <name type="scientific">Arctium lappa</name>
    <name type="common">Greater burdock</name>
    <name type="synonym">Lappa major</name>
    <dbReference type="NCBI Taxonomy" id="4217"/>
    <lineage>
        <taxon>Eukaryota</taxon>
        <taxon>Viridiplantae</taxon>
        <taxon>Streptophyta</taxon>
        <taxon>Embryophyta</taxon>
        <taxon>Tracheophyta</taxon>
        <taxon>Spermatophyta</taxon>
        <taxon>Magnoliopsida</taxon>
        <taxon>eudicotyledons</taxon>
        <taxon>Gunneridae</taxon>
        <taxon>Pentapetalae</taxon>
        <taxon>asterids</taxon>
        <taxon>campanulids</taxon>
        <taxon>Asterales</taxon>
        <taxon>Asteraceae</taxon>
        <taxon>Carduoideae</taxon>
        <taxon>Cardueae</taxon>
        <taxon>Arctiinae</taxon>
        <taxon>Arctium</taxon>
    </lineage>
</organism>
<reference evidence="1 2" key="2">
    <citation type="journal article" date="2022" name="Mol. Ecol. Resour.">
        <title>The genomes of chicory, endive, great burdock and yacon provide insights into Asteraceae paleo-polyploidization history and plant inulin production.</title>
        <authorList>
            <person name="Fan W."/>
            <person name="Wang S."/>
            <person name="Wang H."/>
            <person name="Wang A."/>
            <person name="Jiang F."/>
            <person name="Liu H."/>
            <person name="Zhao H."/>
            <person name="Xu D."/>
            <person name="Zhang Y."/>
        </authorList>
    </citation>
    <scope>NUCLEOTIDE SEQUENCE [LARGE SCALE GENOMIC DNA]</scope>
    <source>
        <strain evidence="2">cv. Niubang</strain>
    </source>
</reference>
<name>A0ACB9DQB0_ARCLA</name>
<gene>
    <name evidence="1" type="ORF">L6452_11896</name>
</gene>
<evidence type="ECO:0000313" key="2">
    <source>
        <dbReference type="Proteomes" id="UP001055879"/>
    </source>
</evidence>
<dbReference type="Proteomes" id="UP001055879">
    <property type="component" value="Linkage Group LG03"/>
</dbReference>
<proteinExistence type="predicted"/>